<proteinExistence type="predicted"/>
<comment type="caution">
    <text evidence="2">The sequence shown here is derived from an EMBL/GenBank/DDBJ whole genome shotgun (WGS) entry which is preliminary data.</text>
</comment>
<name>A0A2I0QS83_9BACI</name>
<reference evidence="2 3" key="1">
    <citation type="submission" date="2017-06" db="EMBL/GenBank/DDBJ databases">
        <title>the draft geome sequence of Illustriluteabacillus marina B3227.</title>
        <authorList>
            <person name="He R.-H."/>
            <person name="Du Z.-J."/>
        </authorList>
    </citation>
    <scope>NUCLEOTIDE SEQUENCE [LARGE SCALE GENOMIC DNA]</scope>
    <source>
        <strain evidence="2 3">B3227</strain>
    </source>
</reference>
<organism evidence="2 3">
    <name type="scientific">Halalkalibacillus sediminis</name>
    <dbReference type="NCBI Taxonomy" id="2018042"/>
    <lineage>
        <taxon>Bacteria</taxon>
        <taxon>Bacillati</taxon>
        <taxon>Bacillota</taxon>
        <taxon>Bacilli</taxon>
        <taxon>Bacillales</taxon>
        <taxon>Bacillaceae</taxon>
        <taxon>Halalkalibacillus</taxon>
    </lineage>
</organism>
<feature type="transmembrane region" description="Helical" evidence="1">
    <location>
        <begin position="46"/>
        <end position="66"/>
    </location>
</feature>
<feature type="transmembrane region" description="Helical" evidence="1">
    <location>
        <begin position="207"/>
        <end position="226"/>
    </location>
</feature>
<dbReference type="Proteomes" id="UP000243524">
    <property type="component" value="Unassembled WGS sequence"/>
</dbReference>
<dbReference type="RefSeq" id="WP_101331973.1">
    <property type="nucleotide sequence ID" value="NZ_PJNH01000003.1"/>
</dbReference>
<protein>
    <submittedName>
        <fullName evidence="2">Uncharacterized protein</fullName>
    </submittedName>
</protein>
<keyword evidence="3" id="KW-1185">Reference proteome</keyword>
<keyword evidence="1" id="KW-0812">Transmembrane</keyword>
<evidence type="ECO:0000313" key="2">
    <source>
        <dbReference type="EMBL" id="PKR77169.1"/>
    </source>
</evidence>
<feature type="transmembrane region" description="Helical" evidence="1">
    <location>
        <begin position="167"/>
        <end position="187"/>
    </location>
</feature>
<dbReference type="EMBL" id="PJNH01000003">
    <property type="protein sequence ID" value="PKR77169.1"/>
    <property type="molecule type" value="Genomic_DNA"/>
</dbReference>
<accession>A0A2I0QS83</accession>
<feature type="transmembrane region" description="Helical" evidence="1">
    <location>
        <begin position="21"/>
        <end position="40"/>
    </location>
</feature>
<keyword evidence="1" id="KW-1133">Transmembrane helix</keyword>
<evidence type="ECO:0000256" key="1">
    <source>
        <dbReference type="SAM" id="Phobius"/>
    </source>
</evidence>
<dbReference type="AlphaFoldDB" id="A0A2I0QS83"/>
<feature type="transmembrane region" description="Helical" evidence="1">
    <location>
        <begin position="87"/>
        <end position="110"/>
    </location>
</feature>
<keyword evidence="1" id="KW-0472">Membrane</keyword>
<gene>
    <name evidence="2" type="ORF">CEY16_10530</name>
</gene>
<sequence length="235" mass="26536">MFHNVKANLYFMAKDTLNSIVIFWSIYLLFIAAFLLLASYTPNSTIMMTTVLPAVIFTVIFGIMLVKETFPYIIKLGSTRHTYFVSVLVYIILFAIVMTIISQTTTWGIMQLQQGLGVGNFEIFTFNGELEESLPLLSTLGYEMMIYSLILSSSLLIGMIFFRFGFLIGGLIFAVAIAMLFIEPILLNVGEFVINMNIFGPNYQPEYLAYVIGVTLILSWMIIRNASIVDQISKK</sequence>
<evidence type="ECO:0000313" key="3">
    <source>
        <dbReference type="Proteomes" id="UP000243524"/>
    </source>
</evidence>
<dbReference type="OrthoDB" id="2453726at2"/>
<feature type="transmembrane region" description="Helical" evidence="1">
    <location>
        <begin position="144"/>
        <end position="162"/>
    </location>
</feature>